<evidence type="ECO:0000313" key="5">
    <source>
        <dbReference type="Proteomes" id="UP000290174"/>
    </source>
</evidence>
<evidence type="ECO:0000256" key="1">
    <source>
        <dbReference type="SAM" id="Phobius"/>
    </source>
</evidence>
<keyword evidence="1" id="KW-0812">Transmembrane</keyword>
<dbReference type="Proteomes" id="UP000290174">
    <property type="component" value="Unassembled WGS sequence"/>
</dbReference>
<keyword evidence="4" id="KW-1185">Reference proteome</keyword>
<evidence type="ECO:0000313" key="4">
    <source>
        <dbReference type="Proteomes" id="UP000289946"/>
    </source>
</evidence>
<protein>
    <submittedName>
        <fullName evidence="3">Uncharacterized protein</fullName>
    </submittedName>
</protein>
<evidence type="ECO:0000313" key="3">
    <source>
        <dbReference type="EMBL" id="RXG95753.1"/>
    </source>
</evidence>
<reference evidence="3 5" key="1">
    <citation type="submission" date="2018-11" db="EMBL/GenBank/DDBJ databases">
        <title>Bradyrhizobium sp. nov., isolated from effective nodules of peanut in China.</title>
        <authorList>
            <person name="Li Y."/>
        </authorList>
    </citation>
    <scope>NUCLEOTIDE SEQUENCE [LARGE SCALE GENOMIC DNA]</scope>
    <source>
        <strain evidence="3 5">CCBAU 51770</strain>
        <strain evidence="2 4">CCBAU 51781</strain>
    </source>
</reference>
<sequence length="67" mass="7845">MSTIALWRFKQALRPFMFHGDLLEYKNLSALGRHLLFNELVVIMAWALWWRLISTSMMTRKTSAGTS</sequence>
<proteinExistence type="predicted"/>
<gene>
    <name evidence="3" type="ORF">EAS61_18005</name>
    <name evidence="2" type="ORF">EAS62_31660</name>
</gene>
<keyword evidence="1" id="KW-1133">Transmembrane helix</keyword>
<dbReference type="AlphaFoldDB" id="A0A4Q0QMQ5"/>
<dbReference type="EMBL" id="RDRA01000021">
    <property type="protein sequence ID" value="RXG89128.1"/>
    <property type="molecule type" value="Genomic_DNA"/>
</dbReference>
<name>A0A4Q0QMQ5_9BRAD</name>
<feature type="transmembrane region" description="Helical" evidence="1">
    <location>
        <begin position="35"/>
        <end position="53"/>
    </location>
</feature>
<evidence type="ECO:0000313" key="2">
    <source>
        <dbReference type="EMBL" id="RXG89128.1"/>
    </source>
</evidence>
<organism evidence="3 5">
    <name type="scientific">Bradyrhizobium zhanjiangense</name>
    <dbReference type="NCBI Taxonomy" id="1325107"/>
    <lineage>
        <taxon>Bacteria</taxon>
        <taxon>Pseudomonadati</taxon>
        <taxon>Pseudomonadota</taxon>
        <taxon>Alphaproteobacteria</taxon>
        <taxon>Hyphomicrobiales</taxon>
        <taxon>Nitrobacteraceae</taxon>
        <taxon>Bradyrhizobium</taxon>
    </lineage>
</organism>
<keyword evidence="1" id="KW-0472">Membrane</keyword>
<dbReference type="Proteomes" id="UP000289946">
    <property type="component" value="Unassembled WGS sequence"/>
</dbReference>
<dbReference type="EMBL" id="RKMK01000015">
    <property type="protein sequence ID" value="RXG95753.1"/>
    <property type="molecule type" value="Genomic_DNA"/>
</dbReference>
<comment type="caution">
    <text evidence="3">The sequence shown here is derived from an EMBL/GenBank/DDBJ whole genome shotgun (WGS) entry which is preliminary data.</text>
</comment>
<accession>A0A4Q0QMQ5</accession>